<evidence type="ECO:0000313" key="4">
    <source>
        <dbReference type="Proteomes" id="UP000466345"/>
    </source>
</evidence>
<keyword evidence="2" id="KW-1133">Transmembrane helix</keyword>
<evidence type="ECO:0000256" key="2">
    <source>
        <dbReference type="SAM" id="Phobius"/>
    </source>
</evidence>
<gene>
    <name evidence="3" type="ORF">SRB5_54990</name>
</gene>
<organism evidence="3 4">
    <name type="scientific">Streptomyces smaragdinus</name>
    <dbReference type="NCBI Taxonomy" id="2585196"/>
    <lineage>
        <taxon>Bacteria</taxon>
        <taxon>Bacillati</taxon>
        <taxon>Actinomycetota</taxon>
        <taxon>Actinomycetes</taxon>
        <taxon>Kitasatosporales</taxon>
        <taxon>Streptomycetaceae</taxon>
        <taxon>Streptomyces</taxon>
    </lineage>
</organism>
<feature type="compositionally biased region" description="Low complexity" evidence="1">
    <location>
        <begin position="41"/>
        <end position="60"/>
    </location>
</feature>
<accession>A0A7K0CPA0</accession>
<feature type="transmembrane region" description="Helical" evidence="2">
    <location>
        <begin position="24"/>
        <end position="44"/>
    </location>
</feature>
<dbReference type="Proteomes" id="UP000466345">
    <property type="component" value="Unassembled WGS sequence"/>
</dbReference>
<reference evidence="3 4" key="1">
    <citation type="submission" date="2019-10" db="EMBL/GenBank/DDBJ databases">
        <title>Streptomyces smaragdinus sp. nov. and Streptomyces fabii sp. nov., isolated from the gut of fungus growing-termite Macrotermes natalensis.</title>
        <authorList>
            <person name="Schwitalla J."/>
            <person name="Benndorf R."/>
            <person name="Martin K."/>
            <person name="De Beer W."/>
            <person name="Kaster A.-K."/>
            <person name="Vollmers J."/>
            <person name="Poulsen M."/>
            <person name="Beemelmanns C."/>
        </authorList>
    </citation>
    <scope>NUCLEOTIDE SEQUENCE [LARGE SCALE GENOMIC DNA]</scope>
    <source>
        <strain evidence="3 4">RB5</strain>
    </source>
</reference>
<dbReference type="AlphaFoldDB" id="A0A7K0CPA0"/>
<name>A0A7K0CPA0_9ACTN</name>
<protein>
    <recommendedName>
        <fullName evidence="5">Large membrane protein</fullName>
    </recommendedName>
</protein>
<evidence type="ECO:0000313" key="3">
    <source>
        <dbReference type="EMBL" id="MQY15320.1"/>
    </source>
</evidence>
<feature type="region of interest" description="Disordered" evidence="1">
    <location>
        <begin position="1"/>
        <end position="21"/>
    </location>
</feature>
<sequence length="468" mass="47079">MTGRTDVSGGPGVDEPRRGRLRPVAAVVVALAALLAGCVTASGGEPSSSPSPSSSDDGPPVLRLGPDGGGLSQWAGVPLKATGELPGGPSSAPVYATTGAVPAEAVARLARALGVRGEPRRVGGEWRVGSALWVGRAAAGSWTYGRGGAAVCAYRLGTDCAGPADPARCESATVCTERVAPVGERAAKAAVAPVLRALGYAGARIDAARTQGASRTVDVDPVLGGLPTSGWRTRLSVGPDGMITQAAGQLTEPVRGDTYPVVGAAQALRALNGARGATAARGAAPDCATPVPHASGRVQGKDGGLGEVQPCARGRKPTPLPVSGVELGLAVRPVNGSPGLVPSWLFEVPGHGTLTWPALPPRYLASDQPSPSAPSPSPTARRAVTLTSYTAKGSSVTVHFSGSVCSRYTASATETPSEVRILVTGTEKNPGAMCVMIAKEFTSTVNLTEPLGTRALLDASTQKQVAPQ</sequence>
<comment type="caution">
    <text evidence="3">The sequence shown here is derived from an EMBL/GenBank/DDBJ whole genome shotgun (WGS) entry which is preliminary data.</text>
</comment>
<proteinExistence type="predicted"/>
<evidence type="ECO:0008006" key="5">
    <source>
        <dbReference type="Google" id="ProtNLM"/>
    </source>
</evidence>
<feature type="region of interest" description="Disordered" evidence="1">
    <location>
        <begin position="282"/>
        <end position="303"/>
    </location>
</feature>
<evidence type="ECO:0000256" key="1">
    <source>
        <dbReference type="SAM" id="MobiDB-lite"/>
    </source>
</evidence>
<keyword evidence="2" id="KW-0812">Transmembrane</keyword>
<dbReference type="EMBL" id="WEGJ01000031">
    <property type="protein sequence ID" value="MQY15320.1"/>
    <property type="molecule type" value="Genomic_DNA"/>
</dbReference>
<keyword evidence="2" id="KW-0472">Membrane</keyword>
<feature type="region of interest" description="Disordered" evidence="1">
    <location>
        <begin position="41"/>
        <end position="90"/>
    </location>
</feature>
<keyword evidence="4" id="KW-1185">Reference proteome</keyword>